<name>A0A941CPN7_9CLOT</name>
<dbReference type="InterPro" id="IPR036291">
    <property type="entry name" value="NAD(P)-bd_dom_sf"/>
</dbReference>
<proteinExistence type="predicted"/>
<organism evidence="4 5">
    <name type="scientific">Proteiniclasticum sediminis</name>
    <dbReference type="NCBI Taxonomy" id="2804028"/>
    <lineage>
        <taxon>Bacteria</taxon>
        <taxon>Bacillati</taxon>
        <taxon>Bacillota</taxon>
        <taxon>Clostridia</taxon>
        <taxon>Eubacteriales</taxon>
        <taxon>Clostridiaceae</taxon>
        <taxon>Proteiniclasticum</taxon>
    </lineage>
</organism>
<feature type="domain" description="RCK N-terminal" evidence="3">
    <location>
        <begin position="1"/>
        <end position="120"/>
    </location>
</feature>
<evidence type="ECO:0000256" key="2">
    <source>
        <dbReference type="ARBA" id="ARBA00022958"/>
    </source>
</evidence>
<dbReference type="PROSITE" id="PS51201">
    <property type="entry name" value="RCK_N"/>
    <property type="match status" value="1"/>
</dbReference>
<protein>
    <submittedName>
        <fullName evidence="4">TrkA family potassium uptake protein</fullName>
    </submittedName>
</protein>
<accession>A0A941CPN7</accession>
<dbReference type="PANTHER" id="PTHR43833">
    <property type="entry name" value="POTASSIUM CHANNEL PROTEIN 2-RELATED-RELATED"/>
    <property type="match status" value="1"/>
</dbReference>
<evidence type="ECO:0000313" key="4">
    <source>
        <dbReference type="EMBL" id="MBR0575001.1"/>
    </source>
</evidence>
<dbReference type="Proteomes" id="UP000675379">
    <property type="component" value="Unassembled WGS sequence"/>
</dbReference>
<evidence type="ECO:0000313" key="5">
    <source>
        <dbReference type="Proteomes" id="UP000675379"/>
    </source>
</evidence>
<keyword evidence="1" id="KW-0813">Transport</keyword>
<dbReference type="GO" id="GO:0015079">
    <property type="term" value="F:potassium ion transmembrane transporter activity"/>
    <property type="evidence" value="ECO:0007669"/>
    <property type="project" value="InterPro"/>
</dbReference>
<dbReference type="Pfam" id="PF02254">
    <property type="entry name" value="TrkA_N"/>
    <property type="match status" value="1"/>
</dbReference>
<reference evidence="4" key="1">
    <citation type="submission" date="2021-04" db="EMBL/GenBank/DDBJ databases">
        <title>Proteiniclasticum sedimins sp. nov., an obligate anaerobic bacterium isolated from anaerobic sludge.</title>
        <authorList>
            <person name="Liu J."/>
        </authorList>
    </citation>
    <scope>NUCLEOTIDE SEQUENCE</scope>
    <source>
        <strain evidence="4">BAD-10</strain>
    </source>
</reference>
<comment type="caution">
    <text evidence="4">The sequence shown here is derived from an EMBL/GenBank/DDBJ whole genome shotgun (WGS) entry which is preliminary data.</text>
</comment>
<evidence type="ECO:0000259" key="3">
    <source>
        <dbReference type="PROSITE" id="PS51201"/>
    </source>
</evidence>
<dbReference type="PANTHER" id="PTHR43833:SF8">
    <property type="entry name" value="TRK SYSTEM POTASSIUM UPTAKE PROTEIN TRKA"/>
    <property type="match status" value="1"/>
</dbReference>
<dbReference type="RefSeq" id="WP_211799510.1">
    <property type="nucleotide sequence ID" value="NZ_JAGSCS010000001.1"/>
</dbReference>
<keyword evidence="1" id="KW-0633">Potassium transport</keyword>
<dbReference type="AlphaFoldDB" id="A0A941CPN7"/>
<gene>
    <name evidence="4" type="ORF">KCG48_01475</name>
</gene>
<dbReference type="Gene3D" id="3.40.50.720">
    <property type="entry name" value="NAD(P)-binding Rossmann-like Domain"/>
    <property type="match status" value="1"/>
</dbReference>
<keyword evidence="2" id="KW-0630">Potassium</keyword>
<keyword evidence="1" id="KW-0406">Ion transport</keyword>
<dbReference type="EMBL" id="JAGSCS010000001">
    <property type="protein sequence ID" value="MBR0575001.1"/>
    <property type="molecule type" value="Genomic_DNA"/>
</dbReference>
<dbReference type="GO" id="GO:0005886">
    <property type="term" value="C:plasma membrane"/>
    <property type="evidence" value="ECO:0007669"/>
    <property type="project" value="InterPro"/>
</dbReference>
<evidence type="ECO:0000256" key="1">
    <source>
        <dbReference type="ARBA" id="ARBA00022538"/>
    </source>
</evidence>
<dbReference type="InterPro" id="IPR050721">
    <property type="entry name" value="Trk_Ktr_HKT_K-transport"/>
</dbReference>
<dbReference type="InterPro" id="IPR003148">
    <property type="entry name" value="RCK_N"/>
</dbReference>
<dbReference type="SUPFAM" id="SSF51735">
    <property type="entry name" value="NAD(P)-binding Rossmann-fold domains"/>
    <property type="match status" value="1"/>
</dbReference>
<dbReference type="InterPro" id="IPR006036">
    <property type="entry name" value="K_uptake_TrkA"/>
</dbReference>
<sequence length="217" mass="24049">MFIVIIGCGRLGSTLASELADEGHMVSIVDRDGEKLRSLGSGFNGQRITGIEFDHDKLLEAGIQEADALLAVTNDDNVNLTVSLIAKDIHKVPKILARVNAPGKSFVYDLLSIETINPVQSGIEVLKRKLMTDHFEVLTSVDEAYDIIELLVNRDVHTTVEEIEETCHCRIGGITHSTLFSLPERHEPISLGDRIICTVSQSQKNKLFQRLCKEMLL</sequence>
<keyword evidence="5" id="KW-1185">Reference proteome</keyword>
<dbReference type="PRINTS" id="PR00335">
    <property type="entry name" value="KUPTAKETRKA"/>
</dbReference>